<evidence type="ECO:0000256" key="4">
    <source>
        <dbReference type="ARBA" id="ARBA00022729"/>
    </source>
</evidence>
<dbReference type="GO" id="GO:0016020">
    <property type="term" value="C:membrane"/>
    <property type="evidence" value="ECO:0007669"/>
    <property type="project" value="UniProtKB-SubCell"/>
</dbReference>
<comment type="caution">
    <text evidence="8">The sequence shown here is derived from an EMBL/GenBank/DDBJ whole genome shotgun (WGS) entry which is preliminary data.</text>
</comment>
<evidence type="ECO:0000256" key="3">
    <source>
        <dbReference type="ARBA" id="ARBA00022692"/>
    </source>
</evidence>
<keyword evidence="5" id="KW-0472">Membrane</keyword>
<keyword evidence="2" id="KW-1134">Transmembrane beta strand</keyword>
<reference evidence="8" key="1">
    <citation type="submission" date="2019-08" db="EMBL/GenBank/DDBJ databases">
        <authorList>
            <person name="Kucharzyk K."/>
            <person name="Murdoch R.W."/>
            <person name="Higgins S."/>
            <person name="Loffler F."/>
        </authorList>
    </citation>
    <scope>NUCLEOTIDE SEQUENCE</scope>
</reference>
<evidence type="ECO:0000256" key="6">
    <source>
        <dbReference type="ARBA" id="ARBA00023139"/>
    </source>
</evidence>
<dbReference type="InterPro" id="IPR010131">
    <property type="entry name" value="MdtP/NodT-like"/>
</dbReference>
<keyword evidence="6" id="KW-0564">Palmitate</keyword>
<organism evidence="8">
    <name type="scientific">bioreactor metagenome</name>
    <dbReference type="NCBI Taxonomy" id="1076179"/>
    <lineage>
        <taxon>unclassified sequences</taxon>
        <taxon>metagenomes</taxon>
        <taxon>ecological metagenomes</taxon>
    </lineage>
</organism>
<sequence length="110" mass="11869">MAQYRSTLNRALQEVADNAVSQRALQQQLKAMQQAVTAATEAHRVARNRYEGGLARYLDVLSAEDQLLASVRQLVDVQSRALTLDIGLHRALGGGWSESAGAPDPVSPEA</sequence>
<evidence type="ECO:0000313" key="8">
    <source>
        <dbReference type="EMBL" id="MPM96563.1"/>
    </source>
</evidence>
<accession>A0A645E6Y1</accession>
<dbReference type="PANTHER" id="PTHR30203">
    <property type="entry name" value="OUTER MEMBRANE CATION EFFLUX PROTEIN"/>
    <property type="match status" value="1"/>
</dbReference>
<keyword evidence="7" id="KW-0449">Lipoprotein</keyword>
<dbReference type="SUPFAM" id="SSF56954">
    <property type="entry name" value="Outer membrane efflux proteins (OEP)"/>
    <property type="match status" value="1"/>
</dbReference>
<proteinExistence type="predicted"/>
<evidence type="ECO:0000256" key="1">
    <source>
        <dbReference type="ARBA" id="ARBA00004370"/>
    </source>
</evidence>
<keyword evidence="3" id="KW-0812">Transmembrane</keyword>
<dbReference type="InterPro" id="IPR003423">
    <property type="entry name" value="OMP_efflux"/>
</dbReference>
<dbReference type="EMBL" id="VSSQ01042933">
    <property type="protein sequence ID" value="MPM96563.1"/>
    <property type="molecule type" value="Genomic_DNA"/>
</dbReference>
<protein>
    <submittedName>
        <fullName evidence="8">Outer membrane protein OprM</fullName>
    </submittedName>
</protein>
<evidence type="ECO:0000256" key="2">
    <source>
        <dbReference type="ARBA" id="ARBA00022452"/>
    </source>
</evidence>
<dbReference type="AlphaFoldDB" id="A0A645E6Y1"/>
<comment type="subcellular location">
    <subcellularLocation>
        <location evidence="1">Membrane</location>
    </subcellularLocation>
</comment>
<dbReference type="Gene3D" id="1.20.1600.10">
    <property type="entry name" value="Outer membrane efflux proteins (OEP)"/>
    <property type="match status" value="1"/>
</dbReference>
<dbReference type="Pfam" id="PF02321">
    <property type="entry name" value="OEP"/>
    <property type="match status" value="1"/>
</dbReference>
<evidence type="ECO:0000256" key="7">
    <source>
        <dbReference type="ARBA" id="ARBA00023288"/>
    </source>
</evidence>
<gene>
    <name evidence="8" type="primary">oprM_9</name>
    <name evidence="8" type="ORF">SDC9_143727</name>
</gene>
<dbReference type="PANTHER" id="PTHR30203:SF20">
    <property type="entry name" value="MULTIDRUG RESISTANCE OUTER MEMBRANE PROTEIN MDTP-RELATED"/>
    <property type="match status" value="1"/>
</dbReference>
<keyword evidence="4" id="KW-0732">Signal</keyword>
<evidence type="ECO:0000256" key="5">
    <source>
        <dbReference type="ARBA" id="ARBA00023136"/>
    </source>
</evidence>
<name>A0A645E6Y1_9ZZZZ</name>
<dbReference type="GO" id="GO:0015562">
    <property type="term" value="F:efflux transmembrane transporter activity"/>
    <property type="evidence" value="ECO:0007669"/>
    <property type="project" value="InterPro"/>
</dbReference>